<dbReference type="GeneID" id="119735877"/>
<dbReference type="PANTHER" id="PTHR12300:SF117">
    <property type="entry name" value="LP05237P-RELATED"/>
    <property type="match status" value="1"/>
</dbReference>
<comment type="subcellular location">
    <subcellularLocation>
        <location evidence="1">Membrane</location>
        <topology evidence="1">Multi-pass membrane protein</topology>
    </subcellularLocation>
</comment>
<protein>
    <recommendedName>
        <fullName evidence="1">Receptor expression-enhancing protein</fullName>
    </recommendedName>
</protein>
<organism evidence="3 4">
    <name type="scientific">Patiria miniata</name>
    <name type="common">Bat star</name>
    <name type="synonym">Asterina miniata</name>
    <dbReference type="NCBI Taxonomy" id="46514"/>
    <lineage>
        <taxon>Eukaryota</taxon>
        <taxon>Metazoa</taxon>
        <taxon>Echinodermata</taxon>
        <taxon>Eleutherozoa</taxon>
        <taxon>Asterozoa</taxon>
        <taxon>Asteroidea</taxon>
        <taxon>Valvatacea</taxon>
        <taxon>Valvatida</taxon>
        <taxon>Asterinidae</taxon>
        <taxon>Patiria</taxon>
    </lineage>
</organism>
<feature type="compositionally biased region" description="Basic and acidic residues" evidence="2">
    <location>
        <begin position="260"/>
        <end position="279"/>
    </location>
</feature>
<sequence>MVSYLISRLVVLVFGTLYPAYASYKAVKTRNVKEYVKWMMYWIVFALFTFVETVADIFASILPFYYEAKILFIFWLISPWTKGSTYLYRKFIHPTLSKREQEIDEYISQASNKGYEALKKVSKDGLTIAANVVMTSAIKGQTTLMDQLKNYNKNAAKNAIPEEDEGEVAVVERDGGDGSKEGQDSDGGKEKEYDRPLRERLESDPDMSPDLLDSLQSLDNRLREEEETIRYASQIGEVEQHLEEHDYEEEERVRRRRKRPEFSPRRPTSRHYDQQTREEYDNDANTMYLPEDDRAFHRSPSLRSLREQPYMSTAGGNVPRSHYASADNLSRKPPRKRQEPVTPGAERSQGRYALRNTGIKMTRKQKNSKSTAKSPQKGHTGTL</sequence>
<dbReference type="OrthoDB" id="434647at2759"/>
<dbReference type="GO" id="GO:0008017">
    <property type="term" value="F:microtubule binding"/>
    <property type="evidence" value="ECO:0007669"/>
    <property type="project" value="TreeGrafter"/>
</dbReference>
<proteinExistence type="inferred from homology"/>
<dbReference type="Pfam" id="PF03134">
    <property type="entry name" value="TB2_DP1_HVA22"/>
    <property type="match status" value="1"/>
</dbReference>
<feature type="transmembrane region" description="Helical" evidence="1">
    <location>
        <begin position="39"/>
        <end position="64"/>
    </location>
</feature>
<dbReference type="GO" id="GO:0005789">
    <property type="term" value="C:endoplasmic reticulum membrane"/>
    <property type="evidence" value="ECO:0007669"/>
    <property type="project" value="TreeGrafter"/>
</dbReference>
<evidence type="ECO:0000313" key="4">
    <source>
        <dbReference type="Proteomes" id="UP000887568"/>
    </source>
</evidence>
<dbReference type="GO" id="GO:0005881">
    <property type="term" value="C:cytoplasmic microtubule"/>
    <property type="evidence" value="ECO:0007669"/>
    <property type="project" value="TreeGrafter"/>
</dbReference>
<dbReference type="Proteomes" id="UP000887568">
    <property type="component" value="Unplaced"/>
</dbReference>
<dbReference type="PANTHER" id="PTHR12300">
    <property type="entry name" value="HVA22-LIKE PROTEINS"/>
    <property type="match status" value="1"/>
</dbReference>
<dbReference type="EnsemblMetazoa" id="XM_038209824.1">
    <property type="protein sequence ID" value="XP_038065752.1"/>
    <property type="gene ID" value="LOC119735877"/>
</dbReference>
<keyword evidence="1" id="KW-0812">Transmembrane</keyword>
<dbReference type="OMA" id="PRSHYAS"/>
<name>A0A914APS1_PATMI</name>
<dbReference type="RefSeq" id="XP_038065752.1">
    <property type="nucleotide sequence ID" value="XM_038209824.1"/>
</dbReference>
<feature type="region of interest" description="Disordered" evidence="2">
    <location>
        <begin position="233"/>
        <end position="383"/>
    </location>
</feature>
<dbReference type="InterPro" id="IPR004345">
    <property type="entry name" value="TB2_DP1_HVA22"/>
</dbReference>
<keyword evidence="1" id="KW-0472">Membrane</keyword>
<accession>A0A914APS1</accession>
<reference evidence="3" key="1">
    <citation type="submission" date="2022-11" db="UniProtKB">
        <authorList>
            <consortium name="EnsemblMetazoa"/>
        </authorList>
    </citation>
    <scope>IDENTIFICATION</scope>
</reference>
<feature type="compositionally biased region" description="Polar residues" evidence="2">
    <location>
        <begin position="368"/>
        <end position="383"/>
    </location>
</feature>
<evidence type="ECO:0000256" key="2">
    <source>
        <dbReference type="SAM" id="MobiDB-lite"/>
    </source>
</evidence>
<dbReference type="GO" id="GO:0071786">
    <property type="term" value="P:endoplasmic reticulum tubular network organization"/>
    <property type="evidence" value="ECO:0007669"/>
    <property type="project" value="TreeGrafter"/>
</dbReference>
<feature type="compositionally biased region" description="Basic and acidic residues" evidence="2">
    <location>
        <begin position="170"/>
        <end position="203"/>
    </location>
</feature>
<dbReference type="GO" id="GO:0071782">
    <property type="term" value="C:endoplasmic reticulum tubular network"/>
    <property type="evidence" value="ECO:0007669"/>
    <property type="project" value="TreeGrafter"/>
</dbReference>
<feature type="transmembrane region" description="Helical" evidence="1">
    <location>
        <begin position="6"/>
        <end position="27"/>
    </location>
</feature>
<dbReference type="AlphaFoldDB" id="A0A914APS1"/>
<keyword evidence="4" id="KW-1185">Reference proteome</keyword>
<feature type="region of interest" description="Disordered" evidence="2">
    <location>
        <begin position="159"/>
        <end position="213"/>
    </location>
</feature>
<evidence type="ECO:0000256" key="1">
    <source>
        <dbReference type="RuleBase" id="RU362006"/>
    </source>
</evidence>
<keyword evidence="1" id="KW-1133">Transmembrane helix</keyword>
<evidence type="ECO:0000313" key="3">
    <source>
        <dbReference type="EnsemblMetazoa" id="XP_038065752.1"/>
    </source>
</evidence>
<comment type="similarity">
    <text evidence="1">Belongs to the DP1 family.</text>
</comment>